<dbReference type="AlphaFoldDB" id="A0A024TLL3"/>
<sequence length="338" mass="37123">MLVLRCCHDMYELKSGENLVGTDESKCHVVLHAANQAEPIHAIIDVTKSMQDAVVRPLGRVLVNSTRVTTPTSLAMGDVVSFGAGEASSFKFDALVTHTVAASIEARNRTKAMLTELKHVEVPERSRHGDVQVLGDIPYMNDVFVSAQLLDSAKQKNQSFDIDSDDSDDDGPESKTAGAACDVKQNKQGLNRRATKRTVTVALMRPNIATLSRDIGLPEASLQARHEMERIEWQKELSAVKHEIDRLHGLQQKPRTCEASTQCHITEEARPRSSDPTYTNNRKIQITKRSASTWLSDAILGREWSFGARHAAVVVCVAFVTCKGALSLLPPGLPFTCL</sequence>
<gene>
    <name evidence="2" type="ORF">H310_11923</name>
</gene>
<accession>A0A024TLL3</accession>
<reference evidence="2" key="1">
    <citation type="submission" date="2013-12" db="EMBL/GenBank/DDBJ databases">
        <title>The Genome Sequence of Aphanomyces invadans NJM9701.</title>
        <authorList>
            <consortium name="The Broad Institute Genomics Platform"/>
            <person name="Russ C."/>
            <person name="Tyler B."/>
            <person name="van West P."/>
            <person name="Dieguez-Uribeondo J."/>
            <person name="Young S.K."/>
            <person name="Zeng Q."/>
            <person name="Gargeya S."/>
            <person name="Fitzgerald M."/>
            <person name="Abouelleil A."/>
            <person name="Alvarado L."/>
            <person name="Chapman S.B."/>
            <person name="Gainer-Dewar J."/>
            <person name="Goldberg J."/>
            <person name="Griggs A."/>
            <person name="Gujja S."/>
            <person name="Hansen M."/>
            <person name="Howarth C."/>
            <person name="Imamovic A."/>
            <person name="Ireland A."/>
            <person name="Larimer J."/>
            <person name="McCowan C."/>
            <person name="Murphy C."/>
            <person name="Pearson M."/>
            <person name="Poon T.W."/>
            <person name="Priest M."/>
            <person name="Roberts A."/>
            <person name="Saif S."/>
            <person name="Shea T."/>
            <person name="Sykes S."/>
            <person name="Wortman J."/>
            <person name="Nusbaum C."/>
            <person name="Birren B."/>
        </authorList>
    </citation>
    <scope>NUCLEOTIDE SEQUENCE [LARGE SCALE GENOMIC DNA]</scope>
    <source>
        <strain evidence="2">NJM9701</strain>
    </source>
</reference>
<feature type="region of interest" description="Disordered" evidence="1">
    <location>
        <begin position="156"/>
        <end position="179"/>
    </location>
</feature>
<dbReference type="Gene3D" id="2.60.200.20">
    <property type="match status" value="1"/>
</dbReference>
<evidence type="ECO:0000313" key="2">
    <source>
        <dbReference type="EMBL" id="ETV94247.1"/>
    </source>
</evidence>
<dbReference type="RefSeq" id="XP_008877010.1">
    <property type="nucleotide sequence ID" value="XM_008878788.1"/>
</dbReference>
<dbReference type="OrthoDB" id="10490219at2759"/>
<dbReference type="GeneID" id="20088973"/>
<protein>
    <recommendedName>
        <fullName evidence="3">FHA domain-containing protein</fullName>
    </recommendedName>
</protein>
<dbReference type="CDD" id="cd00060">
    <property type="entry name" value="FHA"/>
    <property type="match status" value="1"/>
</dbReference>
<organism evidence="2">
    <name type="scientific">Aphanomyces invadans</name>
    <dbReference type="NCBI Taxonomy" id="157072"/>
    <lineage>
        <taxon>Eukaryota</taxon>
        <taxon>Sar</taxon>
        <taxon>Stramenopiles</taxon>
        <taxon>Oomycota</taxon>
        <taxon>Saprolegniomycetes</taxon>
        <taxon>Saprolegniales</taxon>
        <taxon>Verrucalvaceae</taxon>
        <taxon>Aphanomyces</taxon>
    </lineage>
</organism>
<feature type="compositionally biased region" description="Acidic residues" evidence="1">
    <location>
        <begin position="162"/>
        <end position="171"/>
    </location>
</feature>
<name>A0A024TLL3_9STRA</name>
<proteinExistence type="predicted"/>
<dbReference type="SUPFAM" id="SSF49879">
    <property type="entry name" value="SMAD/FHA domain"/>
    <property type="match status" value="1"/>
</dbReference>
<dbReference type="EMBL" id="KI913986">
    <property type="protein sequence ID" value="ETV94247.1"/>
    <property type="molecule type" value="Genomic_DNA"/>
</dbReference>
<dbReference type="VEuPathDB" id="FungiDB:H310_11923"/>
<evidence type="ECO:0008006" key="3">
    <source>
        <dbReference type="Google" id="ProtNLM"/>
    </source>
</evidence>
<feature type="non-terminal residue" evidence="2">
    <location>
        <position position="338"/>
    </location>
</feature>
<dbReference type="InterPro" id="IPR008984">
    <property type="entry name" value="SMAD_FHA_dom_sf"/>
</dbReference>
<evidence type="ECO:0000256" key="1">
    <source>
        <dbReference type="SAM" id="MobiDB-lite"/>
    </source>
</evidence>